<accession>A0AAV9Z3B2</accession>
<dbReference type="EMBL" id="JAWWNJ010000226">
    <property type="protein sequence ID" value="KAK6969380.1"/>
    <property type="molecule type" value="Genomic_DNA"/>
</dbReference>
<dbReference type="Gene3D" id="3.80.10.10">
    <property type="entry name" value="Ribonuclease Inhibitor"/>
    <property type="match status" value="1"/>
</dbReference>
<dbReference type="Proteomes" id="UP001362999">
    <property type="component" value="Unassembled WGS sequence"/>
</dbReference>
<dbReference type="Gene3D" id="1.20.1280.50">
    <property type="match status" value="1"/>
</dbReference>
<comment type="caution">
    <text evidence="1">The sequence shown here is derived from an EMBL/GenBank/DDBJ whole genome shotgun (WGS) entry which is preliminary data.</text>
</comment>
<evidence type="ECO:0000313" key="2">
    <source>
        <dbReference type="Proteomes" id="UP001362999"/>
    </source>
</evidence>
<protein>
    <recommendedName>
        <fullName evidence="3">F-box domain-containing protein</fullName>
    </recommendedName>
</protein>
<dbReference type="AlphaFoldDB" id="A0AAV9Z3B2"/>
<proteinExistence type="predicted"/>
<sequence>MSDSTSIEDPSQRLSKRILAALQKTNNVPPEQYIPALRQRLATAQHELAACQADKEALFAERKALQKPSKAKRFQNSRTQIANARNGVDDQINTVKDRIYRLQRQILAFTSILSPIRRLPAEILCGIFHLWLAAELADARPLYCRYRRPATLLPWTLTHVCQYWRAAARGDPSLWSHIRIDADAVNRGNFLVAIEAQLELTLQTPLRLELLDVTDDSQSNYWDDENYPCRPSDITAMHTFTGILRTLVSHSNRWQTLTLCIPSPEEYSLVIPILASIKGHLDCLQSLRIEGQMMLWPKELENLFEGAPNLQEALLTRSMHGELEKDRPYPPLGIAWSHLTCLEIYASTAVSLGILHQTADLEVLAVGACDSDDQPPLIDNVVLRNLRRLFVEGTEILQYLTTPALENLDLELGNITMIPYIADLLLRSKCQVRSLALTSPRGEPDIRAVETLLQALPSLSYLELRCHRYGIESHYIPAP</sequence>
<keyword evidence="2" id="KW-1185">Reference proteome</keyword>
<dbReference type="InterPro" id="IPR032675">
    <property type="entry name" value="LRR_dom_sf"/>
</dbReference>
<reference evidence="1 2" key="1">
    <citation type="journal article" date="2024" name="J Genomics">
        <title>Draft genome sequencing and assembly of Favolaschia claudopus CIRM-BRFM 2984 isolated from oak limbs.</title>
        <authorList>
            <person name="Navarro D."/>
            <person name="Drula E."/>
            <person name="Chaduli D."/>
            <person name="Cazenave R."/>
            <person name="Ahrendt S."/>
            <person name="Wang J."/>
            <person name="Lipzen A."/>
            <person name="Daum C."/>
            <person name="Barry K."/>
            <person name="Grigoriev I.V."/>
            <person name="Favel A."/>
            <person name="Rosso M.N."/>
            <person name="Martin F."/>
        </authorList>
    </citation>
    <scope>NUCLEOTIDE SEQUENCE [LARGE SCALE GENOMIC DNA]</scope>
    <source>
        <strain evidence="1 2">CIRM-BRFM 2984</strain>
    </source>
</reference>
<name>A0AAV9Z3B2_9AGAR</name>
<evidence type="ECO:0008006" key="3">
    <source>
        <dbReference type="Google" id="ProtNLM"/>
    </source>
</evidence>
<organism evidence="1 2">
    <name type="scientific">Favolaschia claudopus</name>
    <dbReference type="NCBI Taxonomy" id="2862362"/>
    <lineage>
        <taxon>Eukaryota</taxon>
        <taxon>Fungi</taxon>
        <taxon>Dikarya</taxon>
        <taxon>Basidiomycota</taxon>
        <taxon>Agaricomycotina</taxon>
        <taxon>Agaricomycetes</taxon>
        <taxon>Agaricomycetidae</taxon>
        <taxon>Agaricales</taxon>
        <taxon>Marasmiineae</taxon>
        <taxon>Mycenaceae</taxon>
        <taxon>Favolaschia</taxon>
    </lineage>
</organism>
<gene>
    <name evidence="1" type="ORF">R3P38DRAFT_3501911</name>
</gene>
<evidence type="ECO:0000313" key="1">
    <source>
        <dbReference type="EMBL" id="KAK6969380.1"/>
    </source>
</evidence>